<protein>
    <submittedName>
        <fullName evidence="2">Uncharacterized protein</fullName>
    </submittedName>
</protein>
<comment type="caution">
    <text evidence="2">The sequence shown here is derived from an EMBL/GenBank/DDBJ whole genome shotgun (WGS) entry which is preliminary data.</text>
</comment>
<keyword evidence="1" id="KW-0472">Membrane</keyword>
<sequence>MDKIINKKIILEMIFYILSFPLIFFVFVIFAKLEFIPIFNNLLLILSCLGFFAYQIIFIYKFTNIKINFYVKMFISLVLIGIMLLSAYFILIMSIFAFKDNEPFTYQEEKYYILNEGWLDDDYEIYMKKFITMDKLDFEDSKKIFKDIINISNDQVKDKFEIYFDKDKQIIKGQKSLAYDRSGSELSEKEILKDFSLRNAKLIANSAYGLIEVDRAGARSRWFFIEVIDNKLNFISEIPDTSPEISGEISEDGLILLRCEDVNGNINFYKSDDLGKTFKLTD</sequence>
<feature type="transmembrane region" description="Helical" evidence="1">
    <location>
        <begin position="42"/>
        <end position="62"/>
    </location>
</feature>
<accession>A0ABW9MFP4</accession>
<evidence type="ECO:0000256" key="1">
    <source>
        <dbReference type="SAM" id="Phobius"/>
    </source>
</evidence>
<keyword evidence="1" id="KW-1133">Transmembrane helix</keyword>
<evidence type="ECO:0000313" key="2">
    <source>
        <dbReference type="EMBL" id="MFO3666945.1"/>
    </source>
</evidence>
<keyword evidence="3" id="KW-1185">Reference proteome</keyword>
<feature type="transmembrane region" description="Helical" evidence="1">
    <location>
        <begin position="74"/>
        <end position="98"/>
    </location>
</feature>
<reference evidence="2 3" key="1">
    <citation type="journal article" date="2025" name="Anaerobe">
        <title>Description of Anaerococcus kampingiae sp. nov., Anaerococcus groningensis sp. nov., Anaerococcus martiniensis sp. nov., and Anaerococcus cruorum sp. nov., isolated from human clinical specimens.</title>
        <authorList>
            <person name="Boiten K.E."/>
            <person name="Meijer J."/>
            <person name="van Wezel E.M."/>
            <person name="Veloo A.C.M."/>
        </authorList>
    </citation>
    <scope>NUCLEOTIDE SEQUENCE [LARGE SCALE GENOMIC DNA]</scope>
    <source>
        <strain evidence="2 3">ENR0874</strain>
    </source>
</reference>
<keyword evidence="1" id="KW-0812">Transmembrane</keyword>
<dbReference type="Proteomes" id="UP001637994">
    <property type="component" value="Unassembled WGS sequence"/>
</dbReference>
<dbReference type="RefSeq" id="WP_410035471.1">
    <property type="nucleotide sequence ID" value="NZ_JBGMEF010000018.1"/>
</dbReference>
<proteinExistence type="predicted"/>
<dbReference type="EMBL" id="JBGMEF010000018">
    <property type="protein sequence ID" value="MFO3666945.1"/>
    <property type="molecule type" value="Genomic_DNA"/>
</dbReference>
<name>A0ABW9MFP4_9FIRM</name>
<feature type="transmembrane region" description="Helical" evidence="1">
    <location>
        <begin position="9"/>
        <end position="30"/>
    </location>
</feature>
<organism evidence="2 3">
    <name type="scientific">Anaerococcus kampingae</name>
    <dbReference type="NCBI Taxonomy" id="3115614"/>
    <lineage>
        <taxon>Bacteria</taxon>
        <taxon>Bacillati</taxon>
        <taxon>Bacillota</taxon>
        <taxon>Tissierellia</taxon>
        <taxon>Tissierellales</taxon>
        <taxon>Peptoniphilaceae</taxon>
        <taxon>Anaerococcus</taxon>
    </lineage>
</organism>
<evidence type="ECO:0000313" key="3">
    <source>
        <dbReference type="Proteomes" id="UP001637994"/>
    </source>
</evidence>
<gene>
    <name evidence="2" type="ORF">ACCQ42_04085</name>
</gene>